<comment type="caution">
    <text evidence="3">The sequence shown here is derived from an EMBL/GenBank/DDBJ whole genome shotgun (WGS) entry which is preliminary data.</text>
</comment>
<feature type="region of interest" description="Disordered" evidence="1">
    <location>
        <begin position="86"/>
        <end position="122"/>
    </location>
</feature>
<proteinExistence type="predicted"/>
<dbReference type="Proteomes" id="UP000663836">
    <property type="component" value="Unassembled WGS sequence"/>
</dbReference>
<organism evidence="3 4">
    <name type="scientific">Rotaria sordida</name>
    <dbReference type="NCBI Taxonomy" id="392033"/>
    <lineage>
        <taxon>Eukaryota</taxon>
        <taxon>Metazoa</taxon>
        <taxon>Spiralia</taxon>
        <taxon>Gnathifera</taxon>
        <taxon>Rotifera</taxon>
        <taxon>Eurotatoria</taxon>
        <taxon>Bdelloidea</taxon>
        <taxon>Philodinida</taxon>
        <taxon>Philodinidae</taxon>
        <taxon>Rotaria</taxon>
    </lineage>
</organism>
<accession>A0A819FKI0</accession>
<dbReference type="EMBL" id="CAJNOT010006359">
    <property type="protein sequence ID" value="CAF1488063.1"/>
    <property type="molecule type" value="Genomic_DNA"/>
</dbReference>
<protein>
    <submittedName>
        <fullName evidence="3">Uncharacterized protein</fullName>
    </submittedName>
</protein>
<name>A0A819FKI0_9BILA</name>
<feature type="compositionally biased region" description="Basic and acidic residues" evidence="1">
    <location>
        <begin position="113"/>
        <end position="122"/>
    </location>
</feature>
<reference evidence="3" key="1">
    <citation type="submission" date="2021-02" db="EMBL/GenBank/DDBJ databases">
        <authorList>
            <person name="Nowell W R."/>
        </authorList>
    </citation>
    <scope>NUCLEOTIDE SEQUENCE</scope>
</reference>
<evidence type="ECO:0000256" key="1">
    <source>
        <dbReference type="SAM" id="MobiDB-lite"/>
    </source>
</evidence>
<dbReference type="AlphaFoldDB" id="A0A819FKI0"/>
<evidence type="ECO:0000313" key="4">
    <source>
        <dbReference type="Proteomes" id="UP000663836"/>
    </source>
</evidence>
<evidence type="ECO:0000313" key="2">
    <source>
        <dbReference type="EMBL" id="CAF1488063.1"/>
    </source>
</evidence>
<sequence length="122" mass="14159">MDYDTCTFSYVATKDRAPKTPTGIECSWLDLKLEFNRQGDGLPGAKYYRTITKEGPQLFAVKPDQSVWYHDENQWHRYQTATDVKYNQIHSPDLNPRRGTFTSTTDDDDDDEPRFGEEEGLN</sequence>
<gene>
    <name evidence="3" type="ORF">JBS370_LOCUS19131</name>
    <name evidence="2" type="ORF">ZHD862_LOCUS36875</name>
</gene>
<dbReference type="Proteomes" id="UP000663864">
    <property type="component" value="Unassembled WGS sequence"/>
</dbReference>
<dbReference type="EMBL" id="CAJOBD010002252">
    <property type="protein sequence ID" value="CAF3867808.1"/>
    <property type="molecule type" value="Genomic_DNA"/>
</dbReference>
<evidence type="ECO:0000313" key="3">
    <source>
        <dbReference type="EMBL" id="CAF3867808.1"/>
    </source>
</evidence>